<evidence type="ECO:0000256" key="3">
    <source>
        <dbReference type="SAM" id="SignalP"/>
    </source>
</evidence>
<dbReference type="AlphaFoldDB" id="A0A4R8I4V2"/>
<dbReference type="OrthoDB" id="9780932at2"/>
<accession>A0A4R8I4V2</accession>
<dbReference type="EMBL" id="SOEO01000003">
    <property type="protein sequence ID" value="TDX82726.1"/>
    <property type="molecule type" value="Genomic_DNA"/>
</dbReference>
<dbReference type="InterPro" id="IPR029058">
    <property type="entry name" value="AB_hydrolase_fold"/>
</dbReference>
<sequence>MRHFFKLPFFVVAFLLINFNSQAQQKDNSSLKSISQSRIKIYSKAYGNRKNPAIIFVHGGPRGNSTLFEGTTAQNLADKGFYVIVYDRRGEGRSIDSTATFTFQEANNDLNELYKTHNIGKANIIAHSFGGLVSTIFTEQNPEKVSSLILAGALFSQQETYDHILNSTRKNYQKTKDSLMLSKISGIEKLPKNSAEYRKEVYEVASKNNYFKMPFPTADANQLREEYEASEFGKNNIRNDNAPILFYQNESRNNIDTKPILKKLKKKIKIFAIYGQQDHIFSVKQLDDMEKIVTKNNFKIIDNCSHYLFVDQQQVFLESIEKWLK</sequence>
<feature type="domain" description="AB hydrolase-1" evidence="4">
    <location>
        <begin position="52"/>
        <end position="311"/>
    </location>
</feature>
<evidence type="ECO:0000313" key="6">
    <source>
        <dbReference type="Proteomes" id="UP000295313"/>
    </source>
</evidence>
<evidence type="ECO:0000256" key="1">
    <source>
        <dbReference type="ARBA" id="ARBA00010088"/>
    </source>
</evidence>
<name>A0A4R8I4V2_9FLAO</name>
<dbReference type="InterPro" id="IPR000073">
    <property type="entry name" value="AB_hydrolase_1"/>
</dbReference>
<organism evidence="5 6">
    <name type="scientific">Epilithonimonas xixisoli</name>
    <dbReference type="NCBI Taxonomy" id="1476462"/>
    <lineage>
        <taxon>Bacteria</taxon>
        <taxon>Pseudomonadati</taxon>
        <taxon>Bacteroidota</taxon>
        <taxon>Flavobacteriia</taxon>
        <taxon>Flavobacteriales</taxon>
        <taxon>Weeksellaceae</taxon>
        <taxon>Chryseobacterium group</taxon>
        <taxon>Epilithonimonas</taxon>
    </lineage>
</organism>
<feature type="signal peptide" evidence="3">
    <location>
        <begin position="1"/>
        <end position="23"/>
    </location>
</feature>
<dbReference type="PANTHER" id="PTHR43798">
    <property type="entry name" value="MONOACYLGLYCEROL LIPASE"/>
    <property type="match status" value="1"/>
</dbReference>
<keyword evidence="2" id="KW-0378">Hydrolase</keyword>
<dbReference type="Gene3D" id="3.40.50.1820">
    <property type="entry name" value="alpha/beta hydrolase"/>
    <property type="match status" value="1"/>
</dbReference>
<gene>
    <name evidence="5" type="ORF">B0I22_2748</name>
</gene>
<reference evidence="5 6" key="1">
    <citation type="submission" date="2019-03" db="EMBL/GenBank/DDBJ databases">
        <title>Genomic Encyclopedia of Type Strains, Phase III (KMG-III): the genomes of soil and plant-associated and newly described type strains.</title>
        <authorList>
            <person name="Whitman W."/>
        </authorList>
    </citation>
    <scope>NUCLEOTIDE SEQUENCE [LARGE SCALE GENOMIC DNA]</scope>
    <source>
        <strain evidence="5 6">CGMCC 1.12802</strain>
    </source>
</reference>
<proteinExistence type="inferred from homology"/>
<dbReference type="GO" id="GO:0008233">
    <property type="term" value="F:peptidase activity"/>
    <property type="evidence" value="ECO:0007669"/>
    <property type="project" value="InterPro"/>
</dbReference>
<dbReference type="SUPFAM" id="SSF53474">
    <property type="entry name" value="alpha/beta-Hydrolases"/>
    <property type="match status" value="1"/>
</dbReference>
<comment type="similarity">
    <text evidence="1">Belongs to the peptidase S33 family.</text>
</comment>
<dbReference type="Proteomes" id="UP000295313">
    <property type="component" value="Unassembled WGS sequence"/>
</dbReference>
<comment type="caution">
    <text evidence="5">The sequence shown here is derived from an EMBL/GenBank/DDBJ whole genome shotgun (WGS) entry which is preliminary data.</text>
</comment>
<dbReference type="GO" id="GO:0016020">
    <property type="term" value="C:membrane"/>
    <property type="evidence" value="ECO:0007669"/>
    <property type="project" value="TreeGrafter"/>
</dbReference>
<keyword evidence="3" id="KW-0732">Signal</keyword>
<dbReference type="InterPro" id="IPR050266">
    <property type="entry name" value="AB_hydrolase_sf"/>
</dbReference>
<dbReference type="Pfam" id="PF00561">
    <property type="entry name" value="Abhydrolase_1"/>
    <property type="match status" value="1"/>
</dbReference>
<evidence type="ECO:0000313" key="5">
    <source>
        <dbReference type="EMBL" id="TDX82726.1"/>
    </source>
</evidence>
<dbReference type="RefSeq" id="WP_133945497.1">
    <property type="nucleotide sequence ID" value="NZ_SOEO01000003.1"/>
</dbReference>
<dbReference type="GO" id="GO:0006508">
    <property type="term" value="P:proteolysis"/>
    <property type="evidence" value="ECO:0007669"/>
    <property type="project" value="InterPro"/>
</dbReference>
<evidence type="ECO:0000259" key="4">
    <source>
        <dbReference type="Pfam" id="PF00561"/>
    </source>
</evidence>
<protein>
    <submittedName>
        <fullName evidence="5">Proline iminopeptidase</fullName>
    </submittedName>
</protein>
<dbReference type="PANTHER" id="PTHR43798:SF33">
    <property type="entry name" value="HYDROLASE, PUTATIVE (AFU_ORTHOLOGUE AFUA_2G14860)-RELATED"/>
    <property type="match status" value="1"/>
</dbReference>
<feature type="chain" id="PRO_5020702673" evidence="3">
    <location>
        <begin position="24"/>
        <end position="325"/>
    </location>
</feature>
<dbReference type="InterPro" id="IPR002410">
    <property type="entry name" value="Peptidase_S33"/>
</dbReference>
<dbReference type="PRINTS" id="PR00793">
    <property type="entry name" value="PROAMNOPTASE"/>
</dbReference>
<evidence type="ECO:0000256" key="2">
    <source>
        <dbReference type="ARBA" id="ARBA00022801"/>
    </source>
</evidence>
<keyword evidence="6" id="KW-1185">Reference proteome</keyword>